<dbReference type="InterPro" id="IPR005302">
    <property type="entry name" value="MoCF_Sase_C"/>
</dbReference>
<dbReference type="SUPFAM" id="SSF50800">
    <property type="entry name" value="PK beta-barrel domain-like"/>
    <property type="match status" value="1"/>
</dbReference>
<dbReference type="InterPro" id="IPR005303">
    <property type="entry name" value="MOCOS_middle"/>
</dbReference>
<dbReference type="PANTHER" id="PTHR14237:SF23">
    <property type="entry name" value="MOSC DOMAIN PROTEIN (AFU_ORTHOLOGUE AFUA_7G05900)"/>
    <property type="match status" value="1"/>
</dbReference>
<comment type="caution">
    <text evidence="4">The sequence shown here is derived from an EMBL/GenBank/DDBJ whole genome shotgun (WGS) entry which is preliminary data.</text>
</comment>
<evidence type="ECO:0000259" key="3">
    <source>
        <dbReference type="PROSITE" id="PS51340"/>
    </source>
</evidence>
<keyword evidence="5" id="KW-1185">Reference proteome</keyword>
<feature type="compositionally biased region" description="Polar residues" evidence="1">
    <location>
        <begin position="167"/>
        <end position="186"/>
    </location>
</feature>
<accession>A0ABR0EDD7</accession>
<evidence type="ECO:0000313" key="5">
    <source>
        <dbReference type="Proteomes" id="UP001305779"/>
    </source>
</evidence>
<dbReference type="Pfam" id="PF03473">
    <property type="entry name" value="MOSC"/>
    <property type="match status" value="1"/>
</dbReference>
<evidence type="ECO:0000256" key="2">
    <source>
        <dbReference type="SAM" id="Phobius"/>
    </source>
</evidence>
<sequence length="485" mass="53824">MAQTTFFNHYINFLMSPAGALALLFVIPLVFYVYTEARRRNTRSGSRIQGCLRIGLQGKSYLEGQYNSVASQDQTPIVKSLFVYPVKSCRGVELSVSTVTGTGLKYDRLFSFAQLVSSKKQASANSEGISEVNSEVTHQWRFITQREVPRLALLSTELWVPDHRTAGGQQSTRLDSKLANGSSPSGLTYRKGHATENGGHRAEEAPQKQELVDPIKDWSASGGCLVVRFPYEKSGSIFGTTTESVTIKIPLQPSPERAKSKRYTYESMAIWKDCPESINLSNEIEPESLAKLKYFLGVSNPLALFRVDDDNLRAVTRGLPKDRPDEKFKVGFADAFPVHLLNIASVRAVDDSLPGEAKAKGTLDARRFRANIYVSGPVAFAEDRWMRITAGHKRIAQGKAGVAEYHAACRTARCTLPNVHPDSGLKDRNEPHSTLKRTRQVDEGAKPHPCLGLSMIPLFQDGVIRCGDKIEVLEEGEHVYEKMFK</sequence>
<keyword evidence="2" id="KW-0472">Membrane</keyword>
<protein>
    <recommendedName>
        <fullName evidence="3">MOSC domain-containing protein</fullName>
    </recommendedName>
</protein>
<keyword evidence="2" id="KW-1133">Transmembrane helix</keyword>
<feature type="domain" description="MOSC" evidence="3">
    <location>
        <begin position="314"/>
        <end position="473"/>
    </location>
</feature>
<evidence type="ECO:0000256" key="1">
    <source>
        <dbReference type="SAM" id="MobiDB-lite"/>
    </source>
</evidence>
<dbReference type="EMBL" id="JAXOVC010000007">
    <property type="protein sequence ID" value="KAK4499300.1"/>
    <property type="molecule type" value="Genomic_DNA"/>
</dbReference>
<organism evidence="4 5">
    <name type="scientific">Zasmidium cellare</name>
    <name type="common">Wine cellar mold</name>
    <name type="synonym">Racodium cellare</name>
    <dbReference type="NCBI Taxonomy" id="395010"/>
    <lineage>
        <taxon>Eukaryota</taxon>
        <taxon>Fungi</taxon>
        <taxon>Dikarya</taxon>
        <taxon>Ascomycota</taxon>
        <taxon>Pezizomycotina</taxon>
        <taxon>Dothideomycetes</taxon>
        <taxon>Dothideomycetidae</taxon>
        <taxon>Mycosphaerellales</taxon>
        <taxon>Mycosphaerellaceae</taxon>
        <taxon>Zasmidium</taxon>
    </lineage>
</organism>
<feature type="transmembrane region" description="Helical" evidence="2">
    <location>
        <begin position="13"/>
        <end position="34"/>
    </location>
</feature>
<gene>
    <name evidence="4" type="ORF">PRZ48_009813</name>
</gene>
<feature type="compositionally biased region" description="Basic and acidic residues" evidence="1">
    <location>
        <begin position="198"/>
        <end position="210"/>
    </location>
</feature>
<keyword evidence="2" id="KW-0812">Transmembrane</keyword>
<dbReference type="Pfam" id="PF03476">
    <property type="entry name" value="MOSC_N"/>
    <property type="match status" value="1"/>
</dbReference>
<feature type="region of interest" description="Disordered" evidence="1">
    <location>
        <begin position="420"/>
        <end position="443"/>
    </location>
</feature>
<dbReference type="InterPro" id="IPR011037">
    <property type="entry name" value="Pyrv_Knase-like_insert_dom_sf"/>
</dbReference>
<name>A0ABR0EDD7_ZASCE</name>
<feature type="compositionally biased region" description="Basic and acidic residues" evidence="1">
    <location>
        <begin position="423"/>
        <end position="443"/>
    </location>
</feature>
<proteinExistence type="predicted"/>
<reference evidence="4 5" key="1">
    <citation type="journal article" date="2023" name="G3 (Bethesda)">
        <title>A chromosome-level genome assembly of Zasmidium syzygii isolated from banana leaves.</title>
        <authorList>
            <person name="van Westerhoven A.C."/>
            <person name="Mehrabi R."/>
            <person name="Talebi R."/>
            <person name="Steentjes M.B.F."/>
            <person name="Corcolon B."/>
            <person name="Chong P.A."/>
            <person name="Kema G.H.J."/>
            <person name="Seidl M.F."/>
        </authorList>
    </citation>
    <scope>NUCLEOTIDE SEQUENCE [LARGE SCALE GENOMIC DNA]</scope>
    <source>
        <strain evidence="4 5">P124</strain>
    </source>
</reference>
<dbReference type="PROSITE" id="PS51340">
    <property type="entry name" value="MOSC"/>
    <property type="match status" value="1"/>
</dbReference>
<feature type="region of interest" description="Disordered" evidence="1">
    <location>
        <begin position="164"/>
        <end position="210"/>
    </location>
</feature>
<dbReference type="PANTHER" id="PTHR14237">
    <property type="entry name" value="MOLYBDOPTERIN COFACTOR SULFURASE MOSC"/>
    <property type="match status" value="1"/>
</dbReference>
<dbReference type="Proteomes" id="UP001305779">
    <property type="component" value="Unassembled WGS sequence"/>
</dbReference>
<evidence type="ECO:0000313" key="4">
    <source>
        <dbReference type="EMBL" id="KAK4499300.1"/>
    </source>
</evidence>